<dbReference type="GO" id="GO:0006508">
    <property type="term" value="P:proteolysis"/>
    <property type="evidence" value="ECO:0007669"/>
    <property type="project" value="UniProtKB-KW"/>
</dbReference>
<keyword evidence="2" id="KW-0479">Metal-binding</keyword>
<evidence type="ECO:0000259" key="4">
    <source>
        <dbReference type="Pfam" id="PF07687"/>
    </source>
</evidence>
<dbReference type="Pfam" id="PF07687">
    <property type="entry name" value="M20_dimer"/>
    <property type="match status" value="1"/>
</dbReference>
<feature type="non-terminal residue" evidence="5">
    <location>
        <position position="306"/>
    </location>
</feature>
<dbReference type="InterPro" id="IPR002933">
    <property type="entry name" value="Peptidase_M20"/>
</dbReference>
<dbReference type="Pfam" id="PF01546">
    <property type="entry name" value="Peptidase_M20"/>
    <property type="match status" value="1"/>
</dbReference>
<dbReference type="EMBL" id="UINC01078292">
    <property type="protein sequence ID" value="SVC19231.1"/>
    <property type="molecule type" value="Genomic_DNA"/>
</dbReference>
<evidence type="ECO:0000256" key="2">
    <source>
        <dbReference type="ARBA" id="ARBA00022723"/>
    </source>
</evidence>
<dbReference type="Gene3D" id="3.30.70.360">
    <property type="match status" value="1"/>
</dbReference>
<proteinExistence type="predicted"/>
<evidence type="ECO:0000256" key="3">
    <source>
        <dbReference type="ARBA" id="ARBA00022801"/>
    </source>
</evidence>
<gene>
    <name evidence="5" type="ORF">METZ01_LOCUS272085</name>
</gene>
<feature type="domain" description="Peptidase M20 dimerisation" evidence="4">
    <location>
        <begin position="196"/>
        <end position="306"/>
    </location>
</feature>
<dbReference type="InterPro" id="IPR051458">
    <property type="entry name" value="Cyt/Met_Dipeptidase"/>
</dbReference>
<keyword evidence="3" id="KW-0378">Hydrolase</keyword>
<dbReference type="PANTHER" id="PTHR43270">
    <property type="entry name" value="BETA-ALA-HIS DIPEPTIDASE"/>
    <property type="match status" value="1"/>
</dbReference>
<dbReference type="Gene3D" id="3.40.630.10">
    <property type="entry name" value="Zn peptidases"/>
    <property type="match status" value="1"/>
</dbReference>
<dbReference type="SUPFAM" id="SSF53187">
    <property type="entry name" value="Zn-dependent exopeptidases"/>
    <property type="match status" value="1"/>
</dbReference>
<protein>
    <recommendedName>
        <fullName evidence="4">Peptidase M20 dimerisation domain-containing protein</fullName>
    </recommendedName>
</protein>
<reference evidence="5" key="1">
    <citation type="submission" date="2018-05" db="EMBL/GenBank/DDBJ databases">
        <authorList>
            <person name="Lanie J.A."/>
            <person name="Ng W.-L."/>
            <person name="Kazmierczak K.M."/>
            <person name="Andrzejewski T.M."/>
            <person name="Davidsen T.M."/>
            <person name="Wayne K.J."/>
            <person name="Tettelin H."/>
            <person name="Glass J.I."/>
            <person name="Rusch D."/>
            <person name="Podicherti R."/>
            <person name="Tsui H.-C.T."/>
            <person name="Winkler M.E."/>
        </authorList>
    </citation>
    <scope>NUCLEOTIDE SEQUENCE</scope>
</reference>
<accession>A0A382K935</accession>
<dbReference type="AlphaFoldDB" id="A0A382K935"/>
<dbReference type="GO" id="GO:0046872">
    <property type="term" value="F:metal ion binding"/>
    <property type="evidence" value="ECO:0007669"/>
    <property type="project" value="UniProtKB-KW"/>
</dbReference>
<keyword evidence="1" id="KW-0645">Protease</keyword>
<dbReference type="PANTHER" id="PTHR43270:SF12">
    <property type="entry name" value="SUCCINYL-DIAMINOPIMELATE DESUCCINYLASE"/>
    <property type="match status" value="1"/>
</dbReference>
<dbReference type="InterPro" id="IPR011650">
    <property type="entry name" value="Peptidase_M20_dimer"/>
</dbReference>
<evidence type="ECO:0000256" key="1">
    <source>
        <dbReference type="ARBA" id="ARBA00022670"/>
    </source>
</evidence>
<dbReference type="GO" id="GO:0008233">
    <property type="term" value="F:peptidase activity"/>
    <property type="evidence" value="ECO:0007669"/>
    <property type="project" value="UniProtKB-KW"/>
</dbReference>
<organism evidence="5">
    <name type="scientific">marine metagenome</name>
    <dbReference type="NCBI Taxonomy" id="408172"/>
    <lineage>
        <taxon>unclassified sequences</taxon>
        <taxon>metagenomes</taxon>
        <taxon>ecological metagenomes</taxon>
    </lineage>
</organism>
<evidence type="ECO:0000313" key="5">
    <source>
        <dbReference type="EMBL" id="SVC19231.1"/>
    </source>
</evidence>
<name>A0A382K935_9ZZZZ</name>
<sequence>MPAWETYFREHHTQYLDELMDFLRIPSVSSLPEHADDIRKAAEWVAARMKTAGIRGVSILPTGGHPVVVGEWKHAGDKPTILIYGHFDTQPADPPDAWDQPPFEPVIKDECIFARGASDDKGNMLIPILAVEALLNTEGALPVNLVFMFEGQEEIGSPQIPQFIEQHKEILACDLVISADGLQWREDQPALFLGFKGICALQIDLKGPDSDLHSGIFGGAVQNPLHALVHLLDTMRSTSGCITVDGFYRNVQPVSDEDRRQIAAVPYDETYYKAQIGIDDVFGETNYTTYERAWARPTLEVNGIWG</sequence>